<evidence type="ECO:0000313" key="1">
    <source>
        <dbReference type="EMBL" id="KAK3059848.1"/>
    </source>
</evidence>
<comment type="caution">
    <text evidence="1">The sequence shown here is derived from an EMBL/GenBank/DDBJ whole genome shotgun (WGS) entry which is preliminary data.</text>
</comment>
<dbReference type="Proteomes" id="UP001186974">
    <property type="component" value="Unassembled WGS sequence"/>
</dbReference>
<accession>A0ACC3D049</accession>
<name>A0ACC3D049_9PEZI</name>
<gene>
    <name evidence="1" type="ORF">LTS18_009923</name>
</gene>
<evidence type="ECO:0000313" key="2">
    <source>
        <dbReference type="Proteomes" id="UP001186974"/>
    </source>
</evidence>
<sequence length="163" mass="18113">MLKGAKSEMGLTAAGAEEEKKRFGGLSKLKKDWQEKREDKRIEKDGEWGGDAGKFEEARVLDMLEKKWTKMNDTFNAQLVPPSGPLLANLPSGREYHTPKPYQIPTLEADVIARMRAPPDPRDAGFRGDEDDSANEDESTADPVGAFPGTKRNYSASNSTTYY</sequence>
<proteinExistence type="predicted"/>
<protein>
    <submittedName>
        <fullName evidence="1">Uncharacterized protein</fullName>
    </submittedName>
</protein>
<reference evidence="1" key="1">
    <citation type="submission" date="2024-09" db="EMBL/GenBank/DDBJ databases">
        <title>Black Yeasts Isolated from many extreme environments.</title>
        <authorList>
            <person name="Coleine C."/>
            <person name="Stajich J.E."/>
            <person name="Selbmann L."/>
        </authorList>
    </citation>
    <scope>NUCLEOTIDE SEQUENCE</scope>
    <source>
        <strain evidence="1">CCFEE 5737</strain>
    </source>
</reference>
<organism evidence="1 2">
    <name type="scientific">Coniosporium uncinatum</name>
    <dbReference type="NCBI Taxonomy" id="93489"/>
    <lineage>
        <taxon>Eukaryota</taxon>
        <taxon>Fungi</taxon>
        <taxon>Dikarya</taxon>
        <taxon>Ascomycota</taxon>
        <taxon>Pezizomycotina</taxon>
        <taxon>Dothideomycetes</taxon>
        <taxon>Dothideomycetes incertae sedis</taxon>
        <taxon>Coniosporium</taxon>
    </lineage>
</organism>
<dbReference type="EMBL" id="JAWDJW010009062">
    <property type="protein sequence ID" value="KAK3059848.1"/>
    <property type="molecule type" value="Genomic_DNA"/>
</dbReference>
<keyword evidence="2" id="KW-1185">Reference proteome</keyword>